<dbReference type="AlphaFoldDB" id="A0A1I1M4L8"/>
<dbReference type="STRING" id="927664.SAMN05421780_11029"/>
<organism evidence="1 2">
    <name type="scientific">Flexibacter flexilis DSM 6793</name>
    <dbReference type="NCBI Taxonomy" id="927664"/>
    <lineage>
        <taxon>Bacteria</taxon>
        <taxon>Pseudomonadati</taxon>
        <taxon>Bacteroidota</taxon>
        <taxon>Cytophagia</taxon>
        <taxon>Cytophagales</taxon>
        <taxon>Flexibacteraceae</taxon>
        <taxon>Flexibacter</taxon>
    </lineage>
</organism>
<keyword evidence="2" id="KW-1185">Reference proteome</keyword>
<evidence type="ECO:0000313" key="1">
    <source>
        <dbReference type="EMBL" id="SFC80331.1"/>
    </source>
</evidence>
<dbReference type="Proteomes" id="UP000199514">
    <property type="component" value="Unassembled WGS sequence"/>
</dbReference>
<name>A0A1I1M4L8_9BACT</name>
<evidence type="ECO:0000313" key="2">
    <source>
        <dbReference type="Proteomes" id="UP000199514"/>
    </source>
</evidence>
<sequence>MIDLKQLAKQLDEALDKETPETLNAFLAAQRQSEKPCPKCNGKGWFFVNEYIGSLQGRQDCNCKKRYT</sequence>
<gene>
    <name evidence="1" type="ORF">SAMN05421780_11029</name>
</gene>
<protein>
    <submittedName>
        <fullName evidence="1">Uncharacterized protein</fullName>
    </submittedName>
</protein>
<dbReference type="EMBL" id="FOLE01000010">
    <property type="protein sequence ID" value="SFC80331.1"/>
    <property type="molecule type" value="Genomic_DNA"/>
</dbReference>
<reference evidence="1 2" key="1">
    <citation type="submission" date="2016-10" db="EMBL/GenBank/DDBJ databases">
        <authorList>
            <person name="de Groot N.N."/>
        </authorList>
    </citation>
    <scope>NUCLEOTIDE SEQUENCE [LARGE SCALE GENOMIC DNA]</scope>
    <source>
        <strain evidence="1 2">DSM 6793</strain>
    </source>
</reference>
<accession>A0A1I1M4L8</accession>
<proteinExistence type="predicted"/>
<dbReference type="RefSeq" id="WP_091514934.1">
    <property type="nucleotide sequence ID" value="NZ_FOLE01000010.1"/>
</dbReference>